<feature type="domain" description="RNase H type-2" evidence="11">
    <location>
        <begin position="98"/>
        <end position="324"/>
    </location>
</feature>
<dbReference type="GO" id="GO:0043137">
    <property type="term" value="P:DNA replication, removal of RNA primer"/>
    <property type="evidence" value="ECO:0007669"/>
    <property type="project" value="TreeGrafter"/>
</dbReference>
<dbReference type="Gene3D" id="3.30.420.10">
    <property type="entry name" value="Ribonuclease H-like superfamily/Ribonuclease H"/>
    <property type="match status" value="1"/>
</dbReference>
<keyword evidence="5 9" id="KW-0479">Metal-binding</keyword>
<dbReference type="FunFam" id="1.10.10.460:FF:000001">
    <property type="entry name" value="Ribonuclease"/>
    <property type="match status" value="1"/>
</dbReference>
<evidence type="ECO:0000313" key="12">
    <source>
        <dbReference type="EnsemblMetazoa" id="GBRI033120-PA"/>
    </source>
</evidence>
<dbReference type="PANTHER" id="PTHR10954">
    <property type="entry name" value="RIBONUCLEASE H2 SUBUNIT A"/>
    <property type="match status" value="1"/>
</dbReference>
<feature type="binding site" evidence="9">
    <location>
        <position position="104"/>
    </location>
    <ligand>
        <name>a divalent metal cation</name>
        <dbReference type="ChEBI" id="CHEBI:60240"/>
    </ligand>
</feature>
<proteinExistence type="inferred from homology"/>
<reference evidence="13" key="1">
    <citation type="submission" date="2014-03" db="EMBL/GenBank/DDBJ databases">
        <authorList>
            <person name="Aksoy S."/>
            <person name="Warren W."/>
            <person name="Wilson R.K."/>
        </authorList>
    </citation>
    <scope>NUCLEOTIDE SEQUENCE [LARGE SCALE GENOMIC DNA]</scope>
    <source>
        <strain evidence="13">IAEA</strain>
    </source>
</reference>
<dbReference type="InterPro" id="IPR001352">
    <property type="entry name" value="RNase_HII/HIII"/>
</dbReference>
<dbReference type="AlphaFoldDB" id="A0A1A9WUR5"/>
<evidence type="ECO:0000256" key="8">
    <source>
        <dbReference type="ARBA" id="ARBA00024981"/>
    </source>
</evidence>
<evidence type="ECO:0000256" key="1">
    <source>
        <dbReference type="ARBA" id="ARBA00000077"/>
    </source>
</evidence>
<dbReference type="GO" id="GO:0032299">
    <property type="term" value="C:ribonuclease H2 complex"/>
    <property type="evidence" value="ECO:0007669"/>
    <property type="project" value="UniProtKB-ARBA"/>
</dbReference>
<dbReference type="EC" id="3.1.26.4" evidence="10"/>
<dbReference type="CDD" id="cd07181">
    <property type="entry name" value="RNase_HII_eukaryota_like"/>
    <property type="match status" value="1"/>
</dbReference>
<sequence>MEKIVKIEEEVADQKDAFITLPVKIEGGAESRESISIASSLKTEKEFDSAVGAGYLSAVDPVDKITSLKTLGPFIASKDNTRNTRYLSDVPEICRRETCMLGVDEAGRGPVLGPMVYGIAYCPLSSKEILTELGCADSKELTEEKRDVIFNNINTQYNAKTSIGWAVEIISPNVISNNMLGRKKCSLNEMSINAAIDLIHSAVEAGVNIAEVYVDTVGPPEKYQEKLKKIFPQFQITVAKKADSTFPIVSAASICAKVTRDHSLKVWQFPEGLKLTSEDFGSGYPGDPVTRKFLSENVDYIFGFPRIVRFSWSTAENVLNERASVVEFDEPDSEKPKYAGIKLTKFFQSTTKAGELKREQCRLLKERFLDNVVDF</sequence>
<dbReference type="InterPro" id="IPR004649">
    <property type="entry name" value="RNase_H2_suA"/>
</dbReference>
<evidence type="ECO:0000256" key="7">
    <source>
        <dbReference type="ARBA" id="ARBA00022801"/>
    </source>
</evidence>
<dbReference type="PROSITE" id="PS51975">
    <property type="entry name" value="RNASE_H_2"/>
    <property type="match status" value="1"/>
</dbReference>
<dbReference type="InterPro" id="IPR036397">
    <property type="entry name" value="RNaseH_sf"/>
</dbReference>
<dbReference type="GO" id="GO:0046872">
    <property type="term" value="F:metal ion binding"/>
    <property type="evidence" value="ECO:0007669"/>
    <property type="project" value="UniProtKB-KW"/>
</dbReference>
<dbReference type="SUPFAM" id="SSF53098">
    <property type="entry name" value="Ribonuclease H-like"/>
    <property type="match status" value="1"/>
</dbReference>
<dbReference type="Gene3D" id="1.10.10.460">
    <property type="entry name" value="Ribonuclease hii. Domain 2"/>
    <property type="match status" value="1"/>
</dbReference>
<comment type="cofactor">
    <cofactor evidence="9">
        <name>Mn(2+)</name>
        <dbReference type="ChEBI" id="CHEBI:29035"/>
    </cofactor>
    <cofactor evidence="9">
        <name>Mg(2+)</name>
        <dbReference type="ChEBI" id="CHEBI:18420"/>
    </cofactor>
    <text evidence="9">Manganese or magnesium. Binds 1 divalent metal ion per monomer in the absence of substrate. May bind a second metal ion after substrate binding.</text>
</comment>
<evidence type="ECO:0000256" key="6">
    <source>
        <dbReference type="ARBA" id="ARBA00022759"/>
    </source>
</evidence>
<comment type="function">
    <text evidence="10">Endonuclease that specifically degrades the RNA of RNA-DNA hybrids.</text>
</comment>
<dbReference type="STRING" id="37001.A0A1A9WUR5"/>
<dbReference type="GO" id="GO:0006298">
    <property type="term" value="P:mismatch repair"/>
    <property type="evidence" value="ECO:0007669"/>
    <property type="project" value="TreeGrafter"/>
</dbReference>
<comment type="cofactor">
    <cofactor evidence="2">
        <name>Mg(2+)</name>
        <dbReference type="ChEBI" id="CHEBI:18420"/>
    </cofactor>
</comment>
<organism evidence="12 13">
    <name type="scientific">Glossina brevipalpis</name>
    <dbReference type="NCBI Taxonomy" id="37001"/>
    <lineage>
        <taxon>Eukaryota</taxon>
        <taxon>Metazoa</taxon>
        <taxon>Ecdysozoa</taxon>
        <taxon>Arthropoda</taxon>
        <taxon>Hexapoda</taxon>
        <taxon>Insecta</taxon>
        <taxon>Pterygota</taxon>
        <taxon>Neoptera</taxon>
        <taxon>Endopterygota</taxon>
        <taxon>Diptera</taxon>
        <taxon>Brachycera</taxon>
        <taxon>Muscomorpha</taxon>
        <taxon>Hippoboscoidea</taxon>
        <taxon>Glossinidae</taxon>
        <taxon>Glossina</taxon>
    </lineage>
</organism>
<dbReference type="GO" id="GO:0003723">
    <property type="term" value="F:RNA binding"/>
    <property type="evidence" value="ECO:0007669"/>
    <property type="project" value="UniProtKB-UniRule"/>
</dbReference>
<dbReference type="Proteomes" id="UP000091820">
    <property type="component" value="Unassembled WGS sequence"/>
</dbReference>
<dbReference type="FunFam" id="3.30.420.10:FF:000016">
    <property type="entry name" value="Ribonuclease"/>
    <property type="match status" value="1"/>
</dbReference>
<comment type="function">
    <text evidence="8">Catalytic subunit of RNase HII, an endonuclease that specifically degrades the RNA of RNA:DNA hybrids. Participates in DNA replication, possibly by mediating the removal of lagging-strand Okazaki fragment RNA primers during DNA replication. Mediates the excision of single ribonucleotides from DNA:RNA duplexes.</text>
</comment>
<dbReference type="VEuPathDB" id="VectorBase:GBRI033120"/>
<keyword evidence="7 9" id="KW-0378">Hydrolase</keyword>
<accession>A0A1A9WUR5</accession>
<name>A0A1A9WUR5_9MUSC</name>
<evidence type="ECO:0000256" key="3">
    <source>
        <dbReference type="ARBA" id="ARBA00007058"/>
    </source>
</evidence>
<evidence type="ECO:0000256" key="2">
    <source>
        <dbReference type="ARBA" id="ARBA00001946"/>
    </source>
</evidence>
<dbReference type="InterPro" id="IPR023160">
    <property type="entry name" value="RNase_HII_hlx-loop-hlx_cap_dom"/>
</dbReference>
<feature type="binding site" evidence="9">
    <location>
        <position position="215"/>
    </location>
    <ligand>
        <name>a divalent metal cation</name>
        <dbReference type="ChEBI" id="CHEBI:60240"/>
    </ligand>
</feature>
<evidence type="ECO:0000256" key="4">
    <source>
        <dbReference type="ARBA" id="ARBA00022722"/>
    </source>
</evidence>
<keyword evidence="6 9" id="KW-0255">Endonuclease</keyword>
<dbReference type="Pfam" id="PF01351">
    <property type="entry name" value="RNase_HII"/>
    <property type="match status" value="1"/>
</dbReference>
<feature type="binding site" evidence="9">
    <location>
        <position position="105"/>
    </location>
    <ligand>
        <name>a divalent metal cation</name>
        <dbReference type="ChEBI" id="CHEBI:60240"/>
    </ligand>
</feature>
<dbReference type="PANTHER" id="PTHR10954:SF7">
    <property type="entry name" value="RIBONUCLEASE H2 SUBUNIT A"/>
    <property type="match status" value="1"/>
</dbReference>
<keyword evidence="13" id="KW-1185">Reference proteome</keyword>
<evidence type="ECO:0000259" key="11">
    <source>
        <dbReference type="PROSITE" id="PS51975"/>
    </source>
</evidence>
<evidence type="ECO:0000256" key="9">
    <source>
        <dbReference type="PROSITE-ProRule" id="PRU01319"/>
    </source>
</evidence>
<keyword evidence="4 9" id="KW-0540">Nuclease</keyword>
<comment type="similarity">
    <text evidence="3">Belongs to the RNase HII family. Eukaryotic subfamily.</text>
</comment>
<dbReference type="NCBIfam" id="TIGR00729">
    <property type="entry name" value="ribonuclease HII"/>
    <property type="match status" value="1"/>
</dbReference>
<evidence type="ECO:0000256" key="10">
    <source>
        <dbReference type="RuleBase" id="RU003515"/>
    </source>
</evidence>
<dbReference type="EnsemblMetazoa" id="GBRI033120-RA">
    <property type="protein sequence ID" value="GBRI033120-PA"/>
    <property type="gene ID" value="GBRI033120"/>
</dbReference>
<dbReference type="GO" id="GO:0004523">
    <property type="term" value="F:RNA-DNA hybrid ribonuclease activity"/>
    <property type="evidence" value="ECO:0007669"/>
    <property type="project" value="UniProtKB-UniRule"/>
</dbReference>
<comment type="catalytic activity">
    <reaction evidence="1 9 10">
        <text>Endonucleolytic cleavage to 5'-phosphomonoester.</text>
        <dbReference type="EC" id="3.1.26.4"/>
    </reaction>
</comment>
<evidence type="ECO:0000256" key="5">
    <source>
        <dbReference type="ARBA" id="ARBA00022723"/>
    </source>
</evidence>
<dbReference type="InterPro" id="IPR024567">
    <property type="entry name" value="RNase_HII/HIII_dom"/>
</dbReference>
<reference evidence="12" key="2">
    <citation type="submission" date="2020-05" db="UniProtKB">
        <authorList>
            <consortium name="EnsemblMetazoa"/>
        </authorList>
    </citation>
    <scope>IDENTIFICATION</scope>
    <source>
        <strain evidence="12">IAEA</strain>
    </source>
</reference>
<protein>
    <recommendedName>
        <fullName evidence="10">Ribonuclease</fullName>
        <ecNumber evidence="10">3.1.26.4</ecNumber>
    </recommendedName>
</protein>
<evidence type="ECO:0000313" key="13">
    <source>
        <dbReference type="Proteomes" id="UP000091820"/>
    </source>
</evidence>
<dbReference type="InterPro" id="IPR012337">
    <property type="entry name" value="RNaseH-like_sf"/>
</dbReference>